<gene>
    <name evidence="1" type="ORF">J1N35_016278</name>
</gene>
<accession>A0A9D4A4V4</accession>
<proteinExistence type="predicted"/>
<evidence type="ECO:0000313" key="2">
    <source>
        <dbReference type="Proteomes" id="UP000828251"/>
    </source>
</evidence>
<dbReference type="EMBL" id="JAIQCV010000006">
    <property type="protein sequence ID" value="KAH1089021.1"/>
    <property type="molecule type" value="Genomic_DNA"/>
</dbReference>
<dbReference type="AlphaFoldDB" id="A0A9D4A4V4"/>
<keyword evidence="2" id="KW-1185">Reference proteome</keyword>
<dbReference type="Proteomes" id="UP000828251">
    <property type="component" value="Unassembled WGS sequence"/>
</dbReference>
<evidence type="ECO:0000313" key="1">
    <source>
        <dbReference type="EMBL" id="KAH1089021.1"/>
    </source>
</evidence>
<reference evidence="1 2" key="1">
    <citation type="journal article" date="2021" name="Plant Biotechnol. J.">
        <title>Multi-omics assisted identification of the key and species-specific regulatory components of drought-tolerant mechanisms in Gossypium stocksii.</title>
        <authorList>
            <person name="Yu D."/>
            <person name="Ke L."/>
            <person name="Zhang D."/>
            <person name="Wu Y."/>
            <person name="Sun Y."/>
            <person name="Mei J."/>
            <person name="Sun J."/>
            <person name="Sun Y."/>
        </authorList>
    </citation>
    <scope>NUCLEOTIDE SEQUENCE [LARGE SCALE GENOMIC DNA]</scope>
    <source>
        <strain evidence="2">cv. E1</strain>
        <tissue evidence="1">Leaf</tissue>
    </source>
</reference>
<protein>
    <submittedName>
        <fullName evidence="1">Uncharacterized protein</fullName>
    </submittedName>
</protein>
<name>A0A9D4A4V4_9ROSI</name>
<organism evidence="1 2">
    <name type="scientific">Gossypium stocksii</name>
    <dbReference type="NCBI Taxonomy" id="47602"/>
    <lineage>
        <taxon>Eukaryota</taxon>
        <taxon>Viridiplantae</taxon>
        <taxon>Streptophyta</taxon>
        <taxon>Embryophyta</taxon>
        <taxon>Tracheophyta</taxon>
        <taxon>Spermatophyta</taxon>
        <taxon>Magnoliopsida</taxon>
        <taxon>eudicotyledons</taxon>
        <taxon>Gunneridae</taxon>
        <taxon>Pentapetalae</taxon>
        <taxon>rosids</taxon>
        <taxon>malvids</taxon>
        <taxon>Malvales</taxon>
        <taxon>Malvaceae</taxon>
        <taxon>Malvoideae</taxon>
        <taxon>Gossypium</taxon>
    </lineage>
</organism>
<sequence>MLFQYELCTVLSYNVQFLQQLGIYNLKIKSPLNMIGHCRPDIVKALRIYPRNSWSEEILSLQNLQSPRN</sequence>
<comment type="caution">
    <text evidence="1">The sequence shown here is derived from an EMBL/GenBank/DDBJ whole genome shotgun (WGS) entry which is preliminary data.</text>
</comment>